<dbReference type="PANTHER" id="PTHR30154">
    <property type="entry name" value="LEUCINE-RESPONSIVE REGULATORY PROTEIN"/>
    <property type="match status" value="1"/>
</dbReference>
<keyword evidence="3" id="KW-0804">Transcription</keyword>
<dbReference type="Proteomes" id="UP000559182">
    <property type="component" value="Unassembled WGS sequence"/>
</dbReference>
<dbReference type="SMART" id="SM00344">
    <property type="entry name" value="HTH_ASNC"/>
    <property type="match status" value="1"/>
</dbReference>
<feature type="domain" description="HTH asnC-type" evidence="4">
    <location>
        <begin position="7"/>
        <end position="68"/>
    </location>
</feature>
<dbReference type="SUPFAM" id="SSF46785">
    <property type="entry name" value="Winged helix' DNA-binding domain"/>
    <property type="match status" value="1"/>
</dbReference>
<dbReference type="CDD" id="cd00090">
    <property type="entry name" value="HTH_ARSR"/>
    <property type="match status" value="1"/>
</dbReference>
<dbReference type="GO" id="GO:0005829">
    <property type="term" value="C:cytosol"/>
    <property type="evidence" value="ECO:0007669"/>
    <property type="project" value="TreeGrafter"/>
</dbReference>
<comment type="caution">
    <text evidence="5">The sequence shown here is derived from an EMBL/GenBank/DDBJ whole genome shotgun (WGS) entry which is preliminary data.</text>
</comment>
<evidence type="ECO:0000256" key="1">
    <source>
        <dbReference type="ARBA" id="ARBA00023015"/>
    </source>
</evidence>
<evidence type="ECO:0000256" key="3">
    <source>
        <dbReference type="ARBA" id="ARBA00023163"/>
    </source>
</evidence>
<dbReference type="PROSITE" id="PS50956">
    <property type="entry name" value="HTH_ASNC_2"/>
    <property type="match status" value="1"/>
</dbReference>
<name>A0A839NDP5_9MICO</name>
<evidence type="ECO:0000256" key="2">
    <source>
        <dbReference type="ARBA" id="ARBA00023125"/>
    </source>
</evidence>
<dbReference type="AlphaFoldDB" id="A0A839NDP5"/>
<keyword evidence="2 5" id="KW-0238">DNA-binding</keyword>
<keyword evidence="1" id="KW-0805">Transcription regulation</keyword>
<evidence type="ECO:0000313" key="5">
    <source>
        <dbReference type="EMBL" id="MBB2893746.1"/>
    </source>
</evidence>
<dbReference type="Gene3D" id="3.30.70.920">
    <property type="match status" value="1"/>
</dbReference>
<evidence type="ECO:0000259" key="4">
    <source>
        <dbReference type="PROSITE" id="PS50956"/>
    </source>
</evidence>
<dbReference type="InterPro" id="IPR011991">
    <property type="entry name" value="ArsR-like_HTH"/>
</dbReference>
<dbReference type="SUPFAM" id="SSF54909">
    <property type="entry name" value="Dimeric alpha+beta barrel"/>
    <property type="match status" value="1"/>
</dbReference>
<organism evidence="5 6">
    <name type="scientific">Flexivirga oryzae</name>
    <dbReference type="NCBI Taxonomy" id="1794944"/>
    <lineage>
        <taxon>Bacteria</taxon>
        <taxon>Bacillati</taxon>
        <taxon>Actinomycetota</taxon>
        <taxon>Actinomycetes</taxon>
        <taxon>Micrococcales</taxon>
        <taxon>Dermacoccaceae</taxon>
        <taxon>Flexivirga</taxon>
    </lineage>
</organism>
<dbReference type="InterPro" id="IPR036390">
    <property type="entry name" value="WH_DNA-bd_sf"/>
</dbReference>
<dbReference type="GO" id="GO:0043565">
    <property type="term" value="F:sequence-specific DNA binding"/>
    <property type="evidence" value="ECO:0007669"/>
    <property type="project" value="InterPro"/>
</dbReference>
<gene>
    <name evidence="5" type="ORF">FHU39_003777</name>
</gene>
<dbReference type="PANTHER" id="PTHR30154:SF54">
    <property type="entry name" value="POSSIBLE TRANSCRIPTIONAL REGULATORY PROTEIN (PROBABLY LRP_ASNC-FAMILY)"/>
    <property type="match status" value="1"/>
</dbReference>
<dbReference type="InterPro" id="IPR019888">
    <property type="entry name" value="Tscrpt_reg_AsnC-like"/>
</dbReference>
<dbReference type="PRINTS" id="PR00033">
    <property type="entry name" value="HTHASNC"/>
</dbReference>
<dbReference type="RefSeq" id="WP_343065997.1">
    <property type="nucleotide sequence ID" value="NZ_JACHVQ010000003.1"/>
</dbReference>
<dbReference type="Pfam" id="PF13412">
    <property type="entry name" value="HTH_24"/>
    <property type="match status" value="1"/>
</dbReference>
<dbReference type="InterPro" id="IPR000485">
    <property type="entry name" value="AsnC-type_HTH_dom"/>
</dbReference>
<dbReference type="InterPro" id="IPR011008">
    <property type="entry name" value="Dimeric_a/b-barrel"/>
</dbReference>
<accession>A0A839NDP5</accession>
<dbReference type="InterPro" id="IPR036388">
    <property type="entry name" value="WH-like_DNA-bd_sf"/>
</dbReference>
<dbReference type="Pfam" id="PF01037">
    <property type="entry name" value="AsnC_trans_reg"/>
    <property type="match status" value="1"/>
</dbReference>
<proteinExistence type="predicted"/>
<dbReference type="Gene3D" id="1.10.10.10">
    <property type="entry name" value="Winged helix-like DNA-binding domain superfamily/Winged helix DNA-binding domain"/>
    <property type="match status" value="1"/>
</dbReference>
<sequence>MTSDTAIDDIDRRLLRALSDDARLSNSALAKKVGIAASTCHFRVRRLVDRGVIRGFRLDIAPEALGYGIQALVAVRLQPTARGQVATYAAGLARLPGVLNVYFLAGIDDFEVHVAAASADDLRGFVTNLSKAREVASTQTSLIFEHTVGSVGIV</sequence>
<dbReference type="EMBL" id="JACHVQ010000003">
    <property type="protein sequence ID" value="MBB2893746.1"/>
    <property type="molecule type" value="Genomic_DNA"/>
</dbReference>
<reference evidence="5 6" key="1">
    <citation type="submission" date="2020-08" db="EMBL/GenBank/DDBJ databases">
        <title>Sequencing the genomes of 1000 actinobacteria strains.</title>
        <authorList>
            <person name="Klenk H.-P."/>
        </authorList>
    </citation>
    <scope>NUCLEOTIDE SEQUENCE [LARGE SCALE GENOMIC DNA]</scope>
    <source>
        <strain evidence="5 6">DSM 105369</strain>
    </source>
</reference>
<protein>
    <submittedName>
        <fullName evidence="5">DNA-binding Lrp family transcriptional regulator</fullName>
    </submittedName>
</protein>
<evidence type="ECO:0000313" key="6">
    <source>
        <dbReference type="Proteomes" id="UP000559182"/>
    </source>
</evidence>
<keyword evidence="6" id="KW-1185">Reference proteome</keyword>
<dbReference type="InterPro" id="IPR019887">
    <property type="entry name" value="Tscrpt_reg_AsnC/Lrp_C"/>
</dbReference>
<dbReference type="GO" id="GO:0043200">
    <property type="term" value="P:response to amino acid"/>
    <property type="evidence" value="ECO:0007669"/>
    <property type="project" value="TreeGrafter"/>
</dbReference>